<evidence type="ECO:0000313" key="7">
    <source>
        <dbReference type="EMBL" id="KRK19026.1"/>
    </source>
</evidence>
<dbReference type="InterPro" id="IPR052770">
    <property type="entry name" value="Cobalt_transport_CbiQ"/>
</dbReference>
<dbReference type="Proteomes" id="UP000051181">
    <property type="component" value="Unassembled WGS sequence"/>
</dbReference>
<feature type="transmembrane region" description="Helical" evidence="6">
    <location>
        <begin position="155"/>
        <end position="173"/>
    </location>
</feature>
<dbReference type="GeneID" id="65916491"/>
<dbReference type="PATRIC" id="fig|913848.6.peg.1509"/>
<feature type="transmembrane region" description="Helical" evidence="6">
    <location>
        <begin position="121"/>
        <end position="143"/>
    </location>
</feature>
<evidence type="ECO:0000256" key="1">
    <source>
        <dbReference type="ARBA" id="ARBA00004651"/>
    </source>
</evidence>
<feature type="transmembrane region" description="Helical" evidence="6">
    <location>
        <begin position="65"/>
        <end position="85"/>
    </location>
</feature>
<evidence type="ECO:0000256" key="6">
    <source>
        <dbReference type="SAM" id="Phobius"/>
    </source>
</evidence>
<accession>A0A0R1FIM2</accession>
<feature type="transmembrane region" description="Helical" evidence="6">
    <location>
        <begin position="23"/>
        <end position="53"/>
    </location>
</feature>
<dbReference type="EMBL" id="AZCN01000004">
    <property type="protein sequence ID" value="KRK19026.1"/>
    <property type="molecule type" value="Genomic_DNA"/>
</dbReference>
<dbReference type="InterPro" id="IPR012809">
    <property type="entry name" value="ECF_CbiQ"/>
</dbReference>
<evidence type="ECO:0000313" key="8">
    <source>
        <dbReference type="Proteomes" id="UP000051181"/>
    </source>
</evidence>
<evidence type="ECO:0000256" key="5">
    <source>
        <dbReference type="ARBA" id="ARBA00023136"/>
    </source>
</evidence>
<dbReference type="CDD" id="cd16914">
    <property type="entry name" value="EcfT"/>
    <property type="match status" value="1"/>
</dbReference>
<proteinExistence type="predicted"/>
<keyword evidence="5 6" id="KW-0472">Membrane</keyword>
<gene>
    <name evidence="7" type="ORF">FD22_GL001470</name>
</gene>
<evidence type="ECO:0000256" key="4">
    <source>
        <dbReference type="ARBA" id="ARBA00022989"/>
    </source>
</evidence>
<dbReference type="RefSeq" id="WP_003677080.1">
    <property type="nucleotide sequence ID" value="NZ_AZCN01000004.1"/>
</dbReference>
<sequence>MLVIDKYAYQNKIVHWSPVLKGWLWLLGMVLAFQPIIWLKVLLLVGVIGATLYVTGVGLHQYLRWYYGILPFLLLSILGIILTVGPTQRTLYWSIPVFGQYFGISKTMLPQGLTIGLRALSAITCTYFLALTTPFQQIVYLLVKLHLPRLLIEETMLMYRFIFIFIAAWEQIYHAQQLRFGYRNFHTSIHSLSLLIKLLFEQIIYNYREMDNALAVKLYHGEFPIMTKERSGNNA</sequence>
<comment type="subcellular location">
    <subcellularLocation>
        <location evidence="1">Cell membrane</location>
        <topology evidence="1">Multi-pass membrane protein</topology>
    </subcellularLocation>
</comment>
<dbReference type="InterPro" id="IPR003339">
    <property type="entry name" value="ABC/ECF_trnsptr_transmembrane"/>
</dbReference>
<keyword evidence="3 6" id="KW-0812">Transmembrane</keyword>
<dbReference type="eggNOG" id="COG0619">
    <property type="taxonomic scope" value="Bacteria"/>
</dbReference>
<dbReference type="AlphaFoldDB" id="A0A0R1FIM2"/>
<organism evidence="7 8">
    <name type="scientific">Loigolactobacillus coryniformis subsp. coryniformis KCTC 3167 = DSM 20001</name>
    <dbReference type="NCBI Taxonomy" id="913848"/>
    <lineage>
        <taxon>Bacteria</taxon>
        <taxon>Bacillati</taxon>
        <taxon>Bacillota</taxon>
        <taxon>Bacilli</taxon>
        <taxon>Lactobacillales</taxon>
        <taxon>Lactobacillaceae</taxon>
        <taxon>Loigolactobacillus</taxon>
    </lineage>
</organism>
<reference evidence="7 8" key="1">
    <citation type="journal article" date="2015" name="Genome Announc.">
        <title>Expanding the biotechnology potential of lactobacilli through comparative genomics of 213 strains and associated genera.</title>
        <authorList>
            <person name="Sun Z."/>
            <person name="Harris H.M."/>
            <person name="McCann A."/>
            <person name="Guo C."/>
            <person name="Argimon S."/>
            <person name="Zhang W."/>
            <person name="Yang X."/>
            <person name="Jeffery I.B."/>
            <person name="Cooney J.C."/>
            <person name="Kagawa T.F."/>
            <person name="Liu W."/>
            <person name="Song Y."/>
            <person name="Salvetti E."/>
            <person name="Wrobel A."/>
            <person name="Rasinkangas P."/>
            <person name="Parkhill J."/>
            <person name="Rea M.C."/>
            <person name="O'Sullivan O."/>
            <person name="Ritari J."/>
            <person name="Douillard F.P."/>
            <person name="Paul Ross R."/>
            <person name="Yang R."/>
            <person name="Briner A.E."/>
            <person name="Felis G.E."/>
            <person name="de Vos W.M."/>
            <person name="Barrangou R."/>
            <person name="Klaenhammer T.R."/>
            <person name="Caufield P.W."/>
            <person name="Cui Y."/>
            <person name="Zhang H."/>
            <person name="O'Toole P.W."/>
        </authorList>
    </citation>
    <scope>NUCLEOTIDE SEQUENCE [LARGE SCALE GENOMIC DNA]</scope>
    <source>
        <strain evidence="7 8">DSM 20001</strain>
    </source>
</reference>
<evidence type="ECO:0000256" key="3">
    <source>
        <dbReference type="ARBA" id="ARBA00022692"/>
    </source>
</evidence>
<name>A0A0R1FIM2_9LACO</name>
<keyword evidence="2" id="KW-1003">Cell membrane</keyword>
<dbReference type="PANTHER" id="PTHR43723:SF1">
    <property type="entry name" value="COBALT TRANSPORT PROTEIN CBIQ"/>
    <property type="match status" value="1"/>
</dbReference>
<dbReference type="PANTHER" id="PTHR43723">
    <property type="entry name" value="COBALT TRANSPORT PROTEIN CBIQ"/>
    <property type="match status" value="1"/>
</dbReference>
<comment type="caution">
    <text evidence="7">The sequence shown here is derived from an EMBL/GenBank/DDBJ whole genome shotgun (WGS) entry which is preliminary data.</text>
</comment>
<protein>
    <submittedName>
        <fullName evidence="7">Cobalt ABC transporter, inner membrane subunit CbiQ</fullName>
    </submittedName>
</protein>
<dbReference type="NCBIfam" id="TIGR02454">
    <property type="entry name" value="ECF_T_CbiQ"/>
    <property type="match status" value="1"/>
</dbReference>
<dbReference type="Pfam" id="PF02361">
    <property type="entry name" value="CbiQ"/>
    <property type="match status" value="1"/>
</dbReference>
<dbReference type="GO" id="GO:0006824">
    <property type="term" value="P:cobalt ion transport"/>
    <property type="evidence" value="ECO:0007669"/>
    <property type="project" value="InterPro"/>
</dbReference>
<keyword evidence="4 6" id="KW-1133">Transmembrane helix</keyword>
<evidence type="ECO:0000256" key="2">
    <source>
        <dbReference type="ARBA" id="ARBA00022475"/>
    </source>
</evidence>
<dbReference type="GO" id="GO:0043190">
    <property type="term" value="C:ATP-binding cassette (ABC) transporter complex"/>
    <property type="evidence" value="ECO:0007669"/>
    <property type="project" value="InterPro"/>
</dbReference>